<dbReference type="EMBL" id="GGEC01039486">
    <property type="protein sequence ID" value="MBX19970.1"/>
    <property type="molecule type" value="Transcribed_RNA"/>
</dbReference>
<protein>
    <submittedName>
        <fullName evidence="1">RNA polymerase II C-terminal domain phosphatase-like 1</fullName>
    </submittedName>
</protein>
<accession>A0A2P2LPU4</accession>
<reference evidence="1" key="1">
    <citation type="submission" date="2018-02" db="EMBL/GenBank/DDBJ databases">
        <title>Rhizophora mucronata_Transcriptome.</title>
        <authorList>
            <person name="Meera S.P."/>
            <person name="Sreeshan A."/>
            <person name="Augustine A."/>
        </authorList>
    </citation>
    <scope>NUCLEOTIDE SEQUENCE</scope>
    <source>
        <tissue evidence="1">Leaf</tissue>
    </source>
</reference>
<organism evidence="1">
    <name type="scientific">Rhizophora mucronata</name>
    <name type="common">Asiatic mangrove</name>
    <dbReference type="NCBI Taxonomy" id="61149"/>
    <lineage>
        <taxon>Eukaryota</taxon>
        <taxon>Viridiplantae</taxon>
        <taxon>Streptophyta</taxon>
        <taxon>Embryophyta</taxon>
        <taxon>Tracheophyta</taxon>
        <taxon>Spermatophyta</taxon>
        <taxon>Magnoliopsida</taxon>
        <taxon>eudicotyledons</taxon>
        <taxon>Gunneridae</taxon>
        <taxon>Pentapetalae</taxon>
        <taxon>rosids</taxon>
        <taxon>fabids</taxon>
        <taxon>Malpighiales</taxon>
        <taxon>Rhizophoraceae</taxon>
        <taxon>Rhizophora</taxon>
    </lineage>
</organism>
<name>A0A2P2LPU4_RHIMU</name>
<dbReference type="AlphaFoldDB" id="A0A2P2LPU4"/>
<evidence type="ECO:0000313" key="1">
    <source>
        <dbReference type="EMBL" id="MBX19970.1"/>
    </source>
</evidence>
<sequence length="37" mass="4310">MESKNLLTNKLHLLHSSCIQENKVSPIKVRMNLNFKT</sequence>
<proteinExistence type="predicted"/>